<reference evidence="2" key="1">
    <citation type="journal article" date="2013" name="Nat. Commun.">
        <title>Whole-genome sequencing of Oryza brachyantha reveals mechanisms underlying Oryza genome evolution.</title>
        <authorList>
            <person name="Chen J."/>
            <person name="Huang Q."/>
            <person name="Gao D."/>
            <person name="Wang J."/>
            <person name="Lang Y."/>
            <person name="Liu T."/>
            <person name="Li B."/>
            <person name="Bai Z."/>
            <person name="Luis Goicoechea J."/>
            <person name="Liang C."/>
            <person name="Chen C."/>
            <person name="Zhang W."/>
            <person name="Sun S."/>
            <person name="Liao Y."/>
            <person name="Zhang X."/>
            <person name="Yang L."/>
            <person name="Song C."/>
            <person name="Wang M."/>
            <person name="Shi J."/>
            <person name="Liu G."/>
            <person name="Liu J."/>
            <person name="Zhou H."/>
            <person name="Zhou W."/>
            <person name="Yu Q."/>
            <person name="An N."/>
            <person name="Chen Y."/>
            <person name="Cai Q."/>
            <person name="Wang B."/>
            <person name="Liu B."/>
            <person name="Min J."/>
            <person name="Huang Y."/>
            <person name="Wu H."/>
            <person name="Li Z."/>
            <person name="Zhang Y."/>
            <person name="Yin Y."/>
            <person name="Song W."/>
            <person name="Jiang J."/>
            <person name="Jackson S.A."/>
            <person name="Wing R.A."/>
            <person name="Wang J."/>
            <person name="Chen M."/>
        </authorList>
    </citation>
    <scope>NUCLEOTIDE SEQUENCE [LARGE SCALE GENOMIC DNA]</scope>
    <source>
        <strain evidence="2">cv. IRGC 101232</strain>
    </source>
</reference>
<accession>J3M2P3</accession>
<dbReference type="HOGENOM" id="CLU_2501541_0_0_1"/>
<dbReference type="Gramene" id="OB04G36680.1">
    <property type="protein sequence ID" value="OB04G36680.1"/>
    <property type="gene ID" value="OB04G36680"/>
</dbReference>
<name>J3M2P3_ORYBR</name>
<keyword evidence="3" id="KW-1185">Reference proteome</keyword>
<sequence>MSSSVTRRRPAEIKAGDVGEGVPRRAGDGRSIVPRCEHAVIEIRDSRRPRDRSRCNAGETEWRQEGPVTEEREAGREVGARVRRRR</sequence>
<feature type="region of interest" description="Disordered" evidence="1">
    <location>
        <begin position="1"/>
        <end position="31"/>
    </location>
</feature>
<feature type="compositionally biased region" description="Basic and acidic residues" evidence="1">
    <location>
        <begin position="46"/>
        <end position="80"/>
    </location>
</feature>
<evidence type="ECO:0000313" key="3">
    <source>
        <dbReference type="Proteomes" id="UP000006038"/>
    </source>
</evidence>
<feature type="compositionally biased region" description="Basic and acidic residues" evidence="1">
    <location>
        <begin position="9"/>
        <end position="28"/>
    </location>
</feature>
<proteinExistence type="predicted"/>
<dbReference type="AlphaFoldDB" id="J3M2P3"/>
<organism evidence="2">
    <name type="scientific">Oryza brachyantha</name>
    <name type="common">malo sina</name>
    <dbReference type="NCBI Taxonomy" id="4533"/>
    <lineage>
        <taxon>Eukaryota</taxon>
        <taxon>Viridiplantae</taxon>
        <taxon>Streptophyta</taxon>
        <taxon>Embryophyta</taxon>
        <taxon>Tracheophyta</taxon>
        <taxon>Spermatophyta</taxon>
        <taxon>Magnoliopsida</taxon>
        <taxon>Liliopsida</taxon>
        <taxon>Poales</taxon>
        <taxon>Poaceae</taxon>
        <taxon>BOP clade</taxon>
        <taxon>Oryzoideae</taxon>
        <taxon>Oryzeae</taxon>
        <taxon>Oryzinae</taxon>
        <taxon>Oryza</taxon>
    </lineage>
</organism>
<evidence type="ECO:0000256" key="1">
    <source>
        <dbReference type="SAM" id="MobiDB-lite"/>
    </source>
</evidence>
<reference evidence="2" key="2">
    <citation type="submission" date="2013-04" db="UniProtKB">
        <authorList>
            <consortium name="EnsemblPlants"/>
        </authorList>
    </citation>
    <scope>IDENTIFICATION</scope>
</reference>
<dbReference type="Proteomes" id="UP000006038">
    <property type="component" value="Chromosome 4"/>
</dbReference>
<evidence type="ECO:0000313" key="2">
    <source>
        <dbReference type="EnsemblPlants" id="OB04G36680.1"/>
    </source>
</evidence>
<feature type="region of interest" description="Disordered" evidence="1">
    <location>
        <begin position="46"/>
        <end position="86"/>
    </location>
</feature>
<dbReference type="EnsemblPlants" id="OB04G36680.1">
    <property type="protein sequence ID" value="OB04G36680.1"/>
    <property type="gene ID" value="OB04G36680"/>
</dbReference>
<protein>
    <submittedName>
        <fullName evidence="2">Uncharacterized protein</fullName>
    </submittedName>
</protein>